<keyword evidence="1" id="KW-0732">Signal</keyword>
<feature type="chain" id="PRO_5015614198" description="Outer membrane protein beta-barrel domain-containing protein" evidence="1">
    <location>
        <begin position="23"/>
        <end position="201"/>
    </location>
</feature>
<name>A0A2U3KI44_9BACT</name>
<dbReference type="Proteomes" id="UP000238701">
    <property type="component" value="Unassembled WGS sequence"/>
</dbReference>
<organism evidence="2 3">
    <name type="scientific">Candidatus Sulfotelmatobacter kueseliae</name>
    <dbReference type="NCBI Taxonomy" id="2042962"/>
    <lineage>
        <taxon>Bacteria</taxon>
        <taxon>Pseudomonadati</taxon>
        <taxon>Acidobacteriota</taxon>
        <taxon>Terriglobia</taxon>
        <taxon>Terriglobales</taxon>
        <taxon>Candidatus Korobacteraceae</taxon>
        <taxon>Candidatus Sulfotelmatobacter</taxon>
    </lineage>
</organism>
<protein>
    <recommendedName>
        <fullName evidence="4">Outer membrane protein beta-barrel domain-containing protein</fullName>
    </recommendedName>
</protein>
<proteinExistence type="predicted"/>
<evidence type="ECO:0000256" key="1">
    <source>
        <dbReference type="SAM" id="SignalP"/>
    </source>
</evidence>
<accession>A0A2U3KI44</accession>
<dbReference type="OrthoDB" id="122045at2"/>
<dbReference type="SUPFAM" id="SSF56925">
    <property type="entry name" value="OMPA-like"/>
    <property type="match status" value="1"/>
</dbReference>
<dbReference type="EMBL" id="OMOD01000119">
    <property type="protein sequence ID" value="SPF39316.1"/>
    <property type="molecule type" value="Genomic_DNA"/>
</dbReference>
<feature type="signal peptide" evidence="1">
    <location>
        <begin position="1"/>
        <end position="22"/>
    </location>
</feature>
<evidence type="ECO:0000313" key="2">
    <source>
        <dbReference type="EMBL" id="SPF39316.1"/>
    </source>
</evidence>
<evidence type="ECO:0000313" key="3">
    <source>
        <dbReference type="Proteomes" id="UP000238701"/>
    </source>
</evidence>
<reference evidence="3" key="1">
    <citation type="submission" date="2018-02" db="EMBL/GenBank/DDBJ databases">
        <authorList>
            <person name="Hausmann B."/>
        </authorList>
    </citation>
    <scope>NUCLEOTIDE SEQUENCE [LARGE SCALE GENOMIC DNA]</scope>
    <source>
        <strain evidence="3">Peat soil MAG SbA1</strain>
    </source>
</reference>
<sequence length="201" mass="21789">MRKFAGFATLFAIALLASLASAQQGDVALGFGTVMAPGSAACNLVTGCPEKGGLYPAVSADVIFHRRIGFGYEVTWRGGVGAYGGSGGQPYRPIINDFNAVYQPRLGKKVGADLLGGIGFQDTRYYQYQNTANCVYFGACFSSSHHFLVDVGGGLRYYFWHHVFVRPEAHYYWIRNNTVDFNSNNILRVGASIGYTIGGPE</sequence>
<dbReference type="AlphaFoldDB" id="A0A2U3KI44"/>
<gene>
    <name evidence="2" type="ORF">SBA1_270031</name>
</gene>
<dbReference type="InterPro" id="IPR011250">
    <property type="entry name" value="OMP/PagP_B-barrel"/>
</dbReference>
<evidence type="ECO:0008006" key="4">
    <source>
        <dbReference type="Google" id="ProtNLM"/>
    </source>
</evidence>